<keyword evidence="2" id="KW-1185">Reference proteome</keyword>
<comment type="caution">
    <text evidence="1">The sequence shown here is derived from an EMBL/GenBank/DDBJ whole genome shotgun (WGS) entry which is preliminary data.</text>
</comment>
<name>A0ACC1Q848_9APHY</name>
<dbReference type="EMBL" id="JANSHE010000118">
    <property type="protein sequence ID" value="KAJ3016419.1"/>
    <property type="molecule type" value="Genomic_DNA"/>
</dbReference>
<dbReference type="Proteomes" id="UP001144978">
    <property type="component" value="Unassembled WGS sequence"/>
</dbReference>
<evidence type="ECO:0000313" key="2">
    <source>
        <dbReference type="Proteomes" id="UP001144978"/>
    </source>
</evidence>
<reference evidence="1" key="1">
    <citation type="submission" date="2022-08" db="EMBL/GenBank/DDBJ databases">
        <title>Genome Sequence of Pycnoporus sanguineus.</title>
        <authorList>
            <person name="Buettner E."/>
        </authorList>
    </citation>
    <scope>NUCLEOTIDE SEQUENCE</scope>
    <source>
        <strain evidence="1">CG-C14</strain>
    </source>
</reference>
<gene>
    <name evidence="1" type="ORF">NUW54_g809</name>
</gene>
<accession>A0ACC1Q848</accession>
<protein>
    <submittedName>
        <fullName evidence="1">Uncharacterized protein</fullName>
    </submittedName>
</protein>
<sequence length="192" mass="21616">MQHCKDWVNAMQYVAFATVKVWKILRVRGWGLLGSALGDLAIVLALLMDPIHSGLLLEPVAPGCMSLNMCLQNAKQVSINMSKYAEHETRSEWNRGQWLATHFVLGNSNHGARHVLGAARAFKRKLARQHFAHQAAEDHEERKAKWLRNAKTAVATDDMVEDEIWTSCLRSLNLWTLQCSVMPAVFTRSLPG</sequence>
<proteinExistence type="predicted"/>
<evidence type="ECO:0000313" key="1">
    <source>
        <dbReference type="EMBL" id="KAJ3016419.1"/>
    </source>
</evidence>
<organism evidence="1 2">
    <name type="scientific">Trametes sanguinea</name>
    <dbReference type="NCBI Taxonomy" id="158606"/>
    <lineage>
        <taxon>Eukaryota</taxon>
        <taxon>Fungi</taxon>
        <taxon>Dikarya</taxon>
        <taxon>Basidiomycota</taxon>
        <taxon>Agaricomycotina</taxon>
        <taxon>Agaricomycetes</taxon>
        <taxon>Polyporales</taxon>
        <taxon>Polyporaceae</taxon>
        <taxon>Trametes</taxon>
    </lineage>
</organism>